<comment type="catalytic activity">
    <reaction evidence="13">
        <text>L-seryl-[protein] + ATP = O-phospho-L-seryl-[protein] + ADP + H(+)</text>
        <dbReference type="Rhea" id="RHEA:17989"/>
        <dbReference type="Rhea" id="RHEA-COMP:9863"/>
        <dbReference type="Rhea" id="RHEA-COMP:11604"/>
        <dbReference type="ChEBI" id="CHEBI:15378"/>
        <dbReference type="ChEBI" id="CHEBI:29999"/>
        <dbReference type="ChEBI" id="CHEBI:30616"/>
        <dbReference type="ChEBI" id="CHEBI:83421"/>
        <dbReference type="ChEBI" id="CHEBI:456216"/>
        <dbReference type="EC" id="2.7.11.1"/>
    </reaction>
</comment>
<dbReference type="AlphaFoldDB" id="A0A2C9UYA8"/>
<proteinExistence type="inferred from homology"/>
<evidence type="ECO:0000256" key="13">
    <source>
        <dbReference type="ARBA" id="ARBA00048679"/>
    </source>
</evidence>
<comment type="catalytic activity">
    <reaction evidence="12">
        <text>L-threonyl-[protein] + ATP = O-phospho-L-threonyl-[protein] + ADP + H(+)</text>
        <dbReference type="Rhea" id="RHEA:46608"/>
        <dbReference type="Rhea" id="RHEA-COMP:11060"/>
        <dbReference type="Rhea" id="RHEA-COMP:11605"/>
        <dbReference type="ChEBI" id="CHEBI:15378"/>
        <dbReference type="ChEBI" id="CHEBI:30013"/>
        <dbReference type="ChEBI" id="CHEBI:30616"/>
        <dbReference type="ChEBI" id="CHEBI:61977"/>
        <dbReference type="ChEBI" id="CHEBI:456216"/>
        <dbReference type="EC" id="2.7.11.1"/>
    </reaction>
</comment>
<dbReference type="FunFam" id="3.30.200.20:FF:000162">
    <property type="entry name" value="Adenine nucleotide alpha hydrolase-like domain kinase"/>
    <property type="match status" value="1"/>
</dbReference>
<evidence type="ECO:0000256" key="6">
    <source>
        <dbReference type="ARBA" id="ARBA00022692"/>
    </source>
</evidence>
<dbReference type="InterPro" id="IPR017441">
    <property type="entry name" value="Protein_kinase_ATP_BS"/>
</dbReference>
<dbReference type="EC" id="2.7.11.1" evidence="2"/>
<dbReference type="PROSITE" id="PS50011">
    <property type="entry name" value="PROTEIN_KINASE_DOM"/>
    <property type="match status" value="1"/>
</dbReference>
<evidence type="ECO:0000256" key="8">
    <source>
        <dbReference type="ARBA" id="ARBA00022777"/>
    </source>
</evidence>
<name>A0A2C9UYA8_MANES</name>
<evidence type="ECO:0000256" key="1">
    <source>
        <dbReference type="ARBA" id="ARBA00004162"/>
    </source>
</evidence>
<keyword evidence="3" id="KW-1003">Cell membrane</keyword>
<evidence type="ECO:0000259" key="16">
    <source>
        <dbReference type="PROSITE" id="PS50011"/>
    </source>
</evidence>
<dbReference type="EMBL" id="CM004397">
    <property type="protein sequence ID" value="OAY36727.1"/>
    <property type="molecule type" value="Genomic_DNA"/>
</dbReference>
<evidence type="ECO:0000256" key="10">
    <source>
        <dbReference type="ARBA" id="ARBA00022989"/>
    </source>
</evidence>
<sequence length="402" mass="44815">MSMVVVAVVIAVLAILCLFLGLYFCDLCDTSSQGNGRDIKVSHKAVLPVHVDRKQTPVPHMKTRIEQEPPTVQIIHESPETNQLKIFNYKELAKATGSFSNFNHLGDGGWSQVFKGTLPDGEVVAIKKLAHESEQRERDQFNAEVATINRTRHKNVVKLIGYCDDKANRLIIYEYVPNNSLRDNLHGKNKKIIDLSTRFKIALASAEGLAYLHECNPRVIHRDIKTANILLDDNFEPKIADFGLAKDFSNSVTHISTDPKGTKGYVAPENLKGKKLTDKSDVFSFGVVLLELVTGKQAVEGKNAVELAVWIAPQLKKVFYSGSYDTLVDDKLREEYNKNEAAKNEAARMLHCAAACVYKPAAGRPKMSEIVEVLKGNMALECVWQSRDSKFLHDGAPYYSIV</sequence>
<dbReference type="Gramene" id="Manes.11G043100.1.v8.1">
    <property type="protein sequence ID" value="Manes.11G043100.1.v8.1.CDS"/>
    <property type="gene ID" value="Manes.11G043100.v8.1"/>
</dbReference>
<dbReference type="GO" id="GO:0004674">
    <property type="term" value="F:protein serine/threonine kinase activity"/>
    <property type="evidence" value="ECO:0007669"/>
    <property type="project" value="UniProtKB-KW"/>
</dbReference>
<keyword evidence="11" id="KW-0472">Membrane</keyword>
<dbReference type="SUPFAM" id="SSF56112">
    <property type="entry name" value="Protein kinase-like (PK-like)"/>
    <property type="match status" value="1"/>
</dbReference>
<evidence type="ECO:0000256" key="15">
    <source>
        <dbReference type="RuleBase" id="RU000304"/>
    </source>
</evidence>
<evidence type="ECO:0000256" key="4">
    <source>
        <dbReference type="ARBA" id="ARBA00022527"/>
    </source>
</evidence>
<dbReference type="STRING" id="3983.A0A2C9UYA8"/>
<evidence type="ECO:0000256" key="11">
    <source>
        <dbReference type="ARBA" id="ARBA00023136"/>
    </source>
</evidence>
<organism evidence="17 18">
    <name type="scientific">Manihot esculenta</name>
    <name type="common">Cassava</name>
    <name type="synonym">Jatropha manihot</name>
    <dbReference type="NCBI Taxonomy" id="3983"/>
    <lineage>
        <taxon>Eukaryota</taxon>
        <taxon>Viridiplantae</taxon>
        <taxon>Streptophyta</taxon>
        <taxon>Embryophyta</taxon>
        <taxon>Tracheophyta</taxon>
        <taxon>Spermatophyta</taxon>
        <taxon>Magnoliopsida</taxon>
        <taxon>eudicotyledons</taxon>
        <taxon>Gunneridae</taxon>
        <taxon>Pentapetalae</taxon>
        <taxon>rosids</taxon>
        <taxon>fabids</taxon>
        <taxon>Malpighiales</taxon>
        <taxon>Euphorbiaceae</taxon>
        <taxon>Crotonoideae</taxon>
        <taxon>Manihoteae</taxon>
        <taxon>Manihot</taxon>
    </lineage>
</organism>
<feature type="binding site" evidence="14">
    <location>
        <position position="128"/>
    </location>
    <ligand>
        <name>ATP</name>
        <dbReference type="ChEBI" id="CHEBI:30616"/>
    </ligand>
</feature>
<evidence type="ECO:0000256" key="3">
    <source>
        <dbReference type="ARBA" id="ARBA00022475"/>
    </source>
</evidence>
<dbReference type="InterPro" id="IPR008271">
    <property type="entry name" value="Ser/Thr_kinase_AS"/>
</dbReference>
<dbReference type="GO" id="GO:0005524">
    <property type="term" value="F:ATP binding"/>
    <property type="evidence" value="ECO:0007669"/>
    <property type="project" value="UniProtKB-UniRule"/>
</dbReference>
<dbReference type="InterPro" id="IPR011009">
    <property type="entry name" value="Kinase-like_dom_sf"/>
</dbReference>
<accession>A0A2C9UYA8</accession>
<keyword evidence="7 14" id="KW-0547">Nucleotide-binding</keyword>
<reference evidence="18" key="1">
    <citation type="journal article" date="2016" name="Nat. Biotechnol.">
        <title>Sequencing wild and cultivated cassava and related species reveals extensive interspecific hybridization and genetic diversity.</title>
        <authorList>
            <person name="Bredeson J.V."/>
            <person name="Lyons J.B."/>
            <person name="Prochnik S.E."/>
            <person name="Wu G.A."/>
            <person name="Ha C.M."/>
            <person name="Edsinger-Gonzales E."/>
            <person name="Grimwood J."/>
            <person name="Schmutz J."/>
            <person name="Rabbi I.Y."/>
            <person name="Egesi C."/>
            <person name="Nauluvula P."/>
            <person name="Lebot V."/>
            <person name="Ndunguru J."/>
            <person name="Mkamilo G."/>
            <person name="Bart R.S."/>
            <person name="Setter T.L."/>
            <person name="Gleadow R.M."/>
            <person name="Kulakow P."/>
            <person name="Ferguson M.E."/>
            <person name="Rounsley S."/>
            <person name="Rokhsar D.S."/>
        </authorList>
    </citation>
    <scope>NUCLEOTIDE SEQUENCE [LARGE SCALE GENOMIC DNA]</scope>
    <source>
        <strain evidence="18">cv. AM560-2</strain>
    </source>
</reference>
<evidence type="ECO:0000313" key="17">
    <source>
        <dbReference type="EMBL" id="OAY36727.1"/>
    </source>
</evidence>
<protein>
    <recommendedName>
        <fullName evidence="2">non-specific serine/threonine protein kinase</fullName>
        <ecNumber evidence="2">2.7.11.1</ecNumber>
    </recommendedName>
</protein>
<dbReference type="InterPro" id="IPR047117">
    <property type="entry name" value="PERK1-13-like"/>
</dbReference>
<dbReference type="Gene3D" id="3.30.200.20">
    <property type="entry name" value="Phosphorylase Kinase, domain 1"/>
    <property type="match status" value="1"/>
</dbReference>
<comment type="subcellular location">
    <subcellularLocation>
        <location evidence="1">Cell membrane</location>
        <topology evidence="1">Single-pass membrane protein</topology>
    </subcellularLocation>
</comment>
<keyword evidence="18" id="KW-1185">Reference proteome</keyword>
<keyword evidence="5" id="KW-0808">Transferase</keyword>
<comment type="similarity">
    <text evidence="15">Belongs to the protein kinase superfamily.</text>
</comment>
<evidence type="ECO:0000256" key="2">
    <source>
        <dbReference type="ARBA" id="ARBA00012513"/>
    </source>
</evidence>
<evidence type="ECO:0000256" key="7">
    <source>
        <dbReference type="ARBA" id="ARBA00022741"/>
    </source>
</evidence>
<dbReference type="Gene3D" id="1.10.510.10">
    <property type="entry name" value="Transferase(Phosphotransferase) domain 1"/>
    <property type="match status" value="1"/>
</dbReference>
<dbReference type="PANTHER" id="PTHR47982:SF40">
    <property type="entry name" value="NON-SPECIFIC SERINE_THREONINE PROTEIN KINASE"/>
    <property type="match status" value="1"/>
</dbReference>
<dbReference type="SMART" id="SM00220">
    <property type="entry name" value="S_TKc"/>
    <property type="match status" value="1"/>
</dbReference>
<dbReference type="InterPro" id="IPR000719">
    <property type="entry name" value="Prot_kinase_dom"/>
</dbReference>
<evidence type="ECO:0000256" key="14">
    <source>
        <dbReference type="PROSITE-ProRule" id="PRU10141"/>
    </source>
</evidence>
<keyword evidence="10" id="KW-1133">Transmembrane helix</keyword>
<dbReference type="PROSITE" id="PS00108">
    <property type="entry name" value="PROTEIN_KINASE_ST"/>
    <property type="match status" value="1"/>
</dbReference>
<keyword evidence="6" id="KW-0812">Transmembrane</keyword>
<evidence type="ECO:0000256" key="12">
    <source>
        <dbReference type="ARBA" id="ARBA00047899"/>
    </source>
</evidence>
<keyword evidence="9 14" id="KW-0067">ATP-binding</keyword>
<dbReference type="Proteomes" id="UP000091857">
    <property type="component" value="Chromosome 11"/>
</dbReference>
<keyword evidence="4 15" id="KW-0723">Serine/threonine-protein kinase</keyword>
<evidence type="ECO:0000256" key="5">
    <source>
        <dbReference type="ARBA" id="ARBA00022679"/>
    </source>
</evidence>
<evidence type="ECO:0000256" key="9">
    <source>
        <dbReference type="ARBA" id="ARBA00022840"/>
    </source>
</evidence>
<dbReference type="PROSITE" id="PS00107">
    <property type="entry name" value="PROTEIN_KINASE_ATP"/>
    <property type="match status" value="1"/>
</dbReference>
<dbReference type="FunFam" id="1.10.510.10:FF:001023">
    <property type="entry name" value="Os07g0541700 protein"/>
    <property type="match status" value="1"/>
</dbReference>
<dbReference type="Pfam" id="PF00069">
    <property type="entry name" value="Pkinase"/>
    <property type="match status" value="1"/>
</dbReference>
<dbReference type="CDD" id="cd14066">
    <property type="entry name" value="STKc_IRAK"/>
    <property type="match status" value="1"/>
</dbReference>
<keyword evidence="8" id="KW-0418">Kinase</keyword>
<comment type="caution">
    <text evidence="17">The sequence shown here is derived from an EMBL/GenBank/DDBJ whole genome shotgun (WGS) entry which is preliminary data.</text>
</comment>
<gene>
    <name evidence="17" type="ORF">MANES_11G043100v8</name>
</gene>
<feature type="domain" description="Protein kinase" evidence="16">
    <location>
        <begin position="99"/>
        <end position="380"/>
    </location>
</feature>
<dbReference type="GO" id="GO:0005886">
    <property type="term" value="C:plasma membrane"/>
    <property type="evidence" value="ECO:0000318"/>
    <property type="project" value="GO_Central"/>
</dbReference>
<evidence type="ECO:0000313" key="18">
    <source>
        <dbReference type="Proteomes" id="UP000091857"/>
    </source>
</evidence>
<dbReference type="PANTHER" id="PTHR47982">
    <property type="entry name" value="PROLINE-RICH RECEPTOR-LIKE PROTEIN KINASE PERK4"/>
    <property type="match status" value="1"/>
</dbReference>